<reference evidence="3 4" key="1">
    <citation type="submission" date="2015-10" db="EMBL/GenBank/DDBJ databases">
        <authorList>
            <person name="Gilbert D.G."/>
        </authorList>
    </citation>
    <scope>NUCLEOTIDE SEQUENCE [LARGE SCALE GENOMIC DNA]</scope>
    <source>
        <strain evidence="3 4">NRRL B-16712</strain>
    </source>
</reference>
<dbReference type="InterPro" id="IPR050742">
    <property type="entry name" value="Helicase_Restrict-Modif_Enz"/>
</dbReference>
<evidence type="ECO:0000313" key="3">
    <source>
        <dbReference type="EMBL" id="KUL31451.1"/>
    </source>
</evidence>
<accession>A0A117MRB9</accession>
<dbReference type="PROSITE" id="PS51192">
    <property type="entry name" value="HELICASE_ATP_BIND_1"/>
    <property type="match status" value="1"/>
</dbReference>
<proteinExistence type="predicted"/>
<comment type="caution">
    <text evidence="3">The sequence shown here is derived from an EMBL/GenBank/DDBJ whole genome shotgun (WGS) entry which is preliminary data.</text>
</comment>
<dbReference type="PANTHER" id="PTHR47396:SF1">
    <property type="entry name" value="ATP-DEPENDENT HELICASE IRC3-RELATED"/>
    <property type="match status" value="1"/>
</dbReference>
<dbReference type="SMART" id="SM00490">
    <property type="entry name" value="HELICc"/>
    <property type="match status" value="1"/>
</dbReference>
<evidence type="ECO:0008006" key="5">
    <source>
        <dbReference type="Google" id="ProtNLM"/>
    </source>
</evidence>
<sequence>MLGSYRSTPRLIDEHGLQEDSFRTGGYAHRQVLELVQNAADALRRGGQRGRVVLLLRDDVLYCANEGAPFSRRGLEAVCHAYLSDKRGEDMGRFGLGFKSVLGVTDSPTVLSRSVSLKFSADTARRSLERLSPNASVYPVLRLPVNVDAQAEMAADPVLAELGEWAQTIIRLPLTRPSENLLQELQEFPTEFLLFAPHVAELEISTDGTRRVLNCLPQEENRYRLAATSERPTDWMVWHQSHRPSEEALSEVSEAIRRPEVVVSYAVPLDDTQTLGRFWAYFPLQDSTSARGIHNAPWHITDDRTNLLSGRFNQELLNVSAELIVNAIPHLQTVEDPARHFDYMPARGREFDNFGDLRLTELVPQLAELVPSVPDADGTLRVPADLEYPHGDLRIGSEALELWHAAPGRPVRSPHPACFRNATRRARLYRLVRGGAMKAAGNELGAQEWLERLVHAGSDEQSDAALQVYMSIDDEAVGRAMSRAAILPDTAGTLHPLDHTDRLYLRGNPLSAAAGIRLVRSSLLDRPGVEDSLKAIGFDDVDSAHELRRLADAAASRWTARQWEDFWELVAQVSIHDAEEILADHLKRGMTLKVRCRDRSWQHAGTVVVSGPVQPTKSSLAIDTDFHDLPPKLLHAIGIAEQPRITAAALKDLTVLEYRRLQRSEYLEAVHGRRPDASEIDFEEQEGPAPIHVLRGFADSGDVQSCLVWTRALLEVEASAVWTLRHVNARKYPPKTVKAPHLWAAQKYGLIETAWGPRSAALSLHPDCDDLSPMLPVATWKASARLSTIRDKSEVPDGVWQEFLSRQPAGGDHRQWGNLLADAFGRLPEVPAKVPAVKGTGYASVPPEELLIATTDDEGRALAEQTLPFVTIDDRSIAQMIIDRWACRAASSALRIEIVTESPGEPVPLLERFRRLRDYGGGVTEGLNLIGCGSLERVLILPAGTESAPQTFAVASNTVYFDNALEDEDLLHRLSDYFALDLDDHAVKRVLLEAESVRVQTAMAQSRAAHDHADRLLALLPVSTLKKRLPEKLLDAIPVIDGPDGDRQVAELLMHYHGDNVVHDLREELRQFGYEGIPDTWAGSALAVAFVRKLGFPSEFAGERDLRLDADMTVLGPPDLKDLHPYQQHLAEQIRDLVRPDATPDRALLFLPTGAGKTRVTVEALTRSLCEGHIVGPVLWIAQSEELCEQAVQTWATVWRQFGNQPLRLCRLWNRNEVAAAGHNANVVVATDAKLDKIRERDDYEWLQRAAIVVIDEAHGAIAKGVTATLRWLGIDQRNTARPLLGLTATPFAGRGTDKNERLASRFLNRWLDNGLGEDPYGELQRQGVLAEVRHRIIQGFAYDLDSADKEHFGTFGDLSKDLLKRVGGDHQRTLRLVEDIAAQPSDWPILVFTSSVLAAQTLSALLRVKGISSRAVSGHTPALERRRAIESFRAGETRVLANCNVLTQGFDAPGVRGLYIARPTFSPNLYIQMVGRGLRGPENGGKPECDIVNVADTFDVFGEKLAYKEFDHLWSYRGGDAG</sequence>
<dbReference type="NCBIfam" id="NF047352">
    <property type="entry name" value="P_loop_sacsin"/>
    <property type="match status" value="1"/>
</dbReference>
<dbReference type="Gene3D" id="3.40.50.300">
    <property type="entry name" value="P-loop containing nucleotide triphosphate hydrolases"/>
    <property type="match status" value="2"/>
</dbReference>
<dbReference type="Pfam" id="PF04851">
    <property type="entry name" value="ResIII"/>
    <property type="match status" value="1"/>
</dbReference>
<dbReference type="SMART" id="SM00487">
    <property type="entry name" value="DEXDc"/>
    <property type="match status" value="1"/>
</dbReference>
<dbReference type="InterPro" id="IPR001650">
    <property type="entry name" value="Helicase_C-like"/>
</dbReference>
<feature type="domain" description="Helicase C-terminal" evidence="2">
    <location>
        <begin position="1376"/>
        <end position="1517"/>
    </location>
</feature>
<dbReference type="Proteomes" id="UP000053244">
    <property type="component" value="Unassembled WGS sequence"/>
</dbReference>
<dbReference type="GO" id="GO:0005829">
    <property type="term" value="C:cytosol"/>
    <property type="evidence" value="ECO:0007669"/>
    <property type="project" value="TreeGrafter"/>
</dbReference>
<dbReference type="Pfam" id="PF00271">
    <property type="entry name" value="Helicase_C"/>
    <property type="match status" value="1"/>
</dbReference>
<dbReference type="PROSITE" id="PS51194">
    <property type="entry name" value="HELICASE_CTER"/>
    <property type="match status" value="1"/>
</dbReference>
<organism evidence="3 4">
    <name type="scientific">Actinoplanes awajinensis subsp. mycoplanecinus</name>
    <dbReference type="NCBI Taxonomy" id="135947"/>
    <lineage>
        <taxon>Bacteria</taxon>
        <taxon>Bacillati</taxon>
        <taxon>Actinomycetota</taxon>
        <taxon>Actinomycetes</taxon>
        <taxon>Micromonosporales</taxon>
        <taxon>Micromonosporaceae</taxon>
        <taxon>Actinoplanes</taxon>
    </lineage>
</organism>
<evidence type="ECO:0000259" key="2">
    <source>
        <dbReference type="PROSITE" id="PS51194"/>
    </source>
</evidence>
<dbReference type="GO" id="GO:0016787">
    <property type="term" value="F:hydrolase activity"/>
    <property type="evidence" value="ECO:0007669"/>
    <property type="project" value="InterPro"/>
</dbReference>
<dbReference type="InterPro" id="IPR006935">
    <property type="entry name" value="Helicase/UvrB_N"/>
</dbReference>
<keyword evidence="4" id="KW-1185">Reference proteome</keyword>
<evidence type="ECO:0000313" key="4">
    <source>
        <dbReference type="Proteomes" id="UP000053244"/>
    </source>
</evidence>
<protein>
    <recommendedName>
        <fullName evidence="5">Helicase</fullName>
    </recommendedName>
</protein>
<dbReference type="InterPro" id="IPR014001">
    <property type="entry name" value="Helicase_ATP-bd"/>
</dbReference>
<evidence type="ECO:0000259" key="1">
    <source>
        <dbReference type="PROSITE" id="PS51192"/>
    </source>
</evidence>
<dbReference type="SUPFAM" id="SSF52540">
    <property type="entry name" value="P-loop containing nucleoside triphosphate hydrolases"/>
    <property type="match status" value="1"/>
</dbReference>
<dbReference type="GO" id="GO:0005524">
    <property type="term" value="F:ATP binding"/>
    <property type="evidence" value="ECO:0007669"/>
    <property type="project" value="InterPro"/>
</dbReference>
<dbReference type="EMBL" id="LLZH01000212">
    <property type="protein sequence ID" value="KUL31451.1"/>
    <property type="molecule type" value="Genomic_DNA"/>
</dbReference>
<dbReference type="PANTHER" id="PTHR47396">
    <property type="entry name" value="TYPE I RESTRICTION ENZYME ECOKI R PROTEIN"/>
    <property type="match status" value="1"/>
</dbReference>
<dbReference type="InterPro" id="IPR036890">
    <property type="entry name" value="HATPase_C_sf"/>
</dbReference>
<feature type="domain" description="Helicase ATP-binding" evidence="1">
    <location>
        <begin position="1138"/>
        <end position="1309"/>
    </location>
</feature>
<name>A0A117MRB9_9ACTN</name>
<dbReference type="GO" id="GO:0003677">
    <property type="term" value="F:DNA binding"/>
    <property type="evidence" value="ECO:0007669"/>
    <property type="project" value="InterPro"/>
</dbReference>
<dbReference type="InterPro" id="IPR027417">
    <property type="entry name" value="P-loop_NTPase"/>
</dbReference>
<dbReference type="SUPFAM" id="SSF55874">
    <property type="entry name" value="ATPase domain of HSP90 chaperone/DNA topoisomerase II/histidine kinase"/>
    <property type="match status" value="1"/>
</dbReference>
<gene>
    <name evidence="3" type="ORF">ADL15_22220</name>
</gene>